<dbReference type="RefSeq" id="WP_147121452.1">
    <property type="nucleotide sequence ID" value="NZ_VOPY01000001.1"/>
</dbReference>
<dbReference type="OrthoDB" id="9788221at2"/>
<protein>
    <submittedName>
        <fullName evidence="4">PhzF family phenazine biosynthesis protein</fullName>
    </submittedName>
</protein>
<gene>
    <name evidence="4" type="ORF">FSZ31_02415</name>
</gene>
<dbReference type="NCBIfam" id="TIGR00654">
    <property type="entry name" value="PhzF_family"/>
    <property type="match status" value="1"/>
</dbReference>
<feature type="active site" evidence="3">
    <location>
        <position position="49"/>
    </location>
</feature>
<evidence type="ECO:0000256" key="3">
    <source>
        <dbReference type="PIRSR" id="PIRSR016184-1"/>
    </source>
</evidence>
<dbReference type="PANTHER" id="PTHR13774">
    <property type="entry name" value="PHENAZINE BIOSYNTHESIS PROTEIN"/>
    <property type="match status" value="1"/>
</dbReference>
<dbReference type="InterPro" id="IPR003719">
    <property type="entry name" value="Phenazine_PhzF-like"/>
</dbReference>
<dbReference type="EMBL" id="VOPY01000001">
    <property type="protein sequence ID" value="TXC73616.1"/>
    <property type="molecule type" value="Genomic_DNA"/>
</dbReference>
<dbReference type="AlphaFoldDB" id="A0A5C6UNF0"/>
<keyword evidence="2" id="KW-0413">Isomerase</keyword>
<evidence type="ECO:0000313" key="5">
    <source>
        <dbReference type="Proteomes" id="UP000321129"/>
    </source>
</evidence>
<proteinExistence type="inferred from homology"/>
<reference evidence="4 5" key="1">
    <citation type="submission" date="2019-08" db="EMBL/GenBank/DDBJ databases">
        <title>Sphingorhabdus soil sp. nov., isolated from arctic soil.</title>
        <authorList>
            <person name="Liu Y."/>
        </authorList>
    </citation>
    <scope>NUCLEOTIDE SEQUENCE [LARGE SCALE GENOMIC DNA]</scope>
    <source>
        <strain evidence="4 5">D-2Q-5-6</strain>
    </source>
</reference>
<sequence>MSQTIIPIVQVDAFADAPFGGNPAAVMPLDAWLDDDLLQAIAAENNLSETAFYLPDATGEADFELRWFTPTAEAAMCGHATLATGHVVLGQSDADAVSFRTRKAGVLHVTRNGDGYALDLPVTRVERRDNAALLAALGCDGEVYESISGAEETAIVLIDSEAALRALTPDMRALGAIELMAIVTAPGEASDIASRVFVPAWGIDEDPVTGSAHATLTPFWAERLGRDSFAAVQASARGGRMTCRLAGDRAILGGRCVTVIEGVMRL</sequence>
<evidence type="ECO:0000313" key="4">
    <source>
        <dbReference type="EMBL" id="TXC73616.1"/>
    </source>
</evidence>
<comment type="similarity">
    <text evidence="1">Belongs to the PhzF family.</text>
</comment>
<evidence type="ECO:0000256" key="1">
    <source>
        <dbReference type="ARBA" id="ARBA00008270"/>
    </source>
</evidence>
<dbReference type="PIRSF" id="PIRSF016184">
    <property type="entry name" value="PhzC_PhzF"/>
    <property type="match status" value="1"/>
</dbReference>
<organism evidence="4 5">
    <name type="scientific">Flavisphingopyxis soli</name>
    <dbReference type="NCBI Taxonomy" id="2601267"/>
    <lineage>
        <taxon>Bacteria</taxon>
        <taxon>Pseudomonadati</taxon>
        <taxon>Pseudomonadota</taxon>
        <taxon>Alphaproteobacteria</taxon>
        <taxon>Sphingomonadales</taxon>
        <taxon>Sphingopyxidaceae</taxon>
        <taxon>Flavisphingopyxis</taxon>
    </lineage>
</organism>
<dbReference type="PANTHER" id="PTHR13774:SF17">
    <property type="entry name" value="PHENAZINE BIOSYNTHESIS-LIKE DOMAIN-CONTAINING PROTEIN"/>
    <property type="match status" value="1"/>
</dbReference>
<dbReference type="Proteomes" id="UP000321129">
    <property type="component" value="Unassembled WGS sequence"/>
</dbReference>
<dbReference type="Gene3D" id="3.10.310.10">
    <property type="entry name" value="Diaminopimelate Epimerase, Chain A, domain 1"/>
    <property type="match status" value="2"/>
</dbReference>
<comment type="caution">
    <text evidence="4">The sequence shown here is derived from an EMBL/GenBank/DDBJ whole genome shotgun (WGS) entry which is preliminary data.</text>
</comment>
<dbReference type="GO" id="GO:0005737">
    <property type="term" value="C:cytoplasm"/>
    <property type="evidence" value="ECO:0007669"/>
    <property type="project" value="TreeGrafter"/>
</dbReference>
<name>A0A5C6UNF0_9SPHN</name>
<dbReference type="Pfam" id="PF02567">
    <property type="entry name" value="PhzC-PhzF"/>
    <property type="match status" value="1"/>
</dbReference>
<dbReference type="SUPFAM" id="SSF54506">
    <property type="entry name" value="Diaminopimelate epimerase-like"/>
    <property type="match status" value="1"/>
</dbReference>
<dbReference type="GO" id="GO:0016853">
    <property type="term" value="F:isomerase activity"/>
    <property type="evidence" value="ECO:0007669"/>
    <property type="project" value="UniProtKB-KW"/>
</dbReference>
<keyword evidence="5" id="KW-1185">Reference proteome</keyword>
<accession>A0A5C6UNF0</accession>
<evidence type="ECO:0000256" key="2">
    <source>
        <dbReference type="ARBA" id="ARBA00023235"/>
    </source>
</evidence>